<proteinExistence type="predicted"/>
<protein>
    <submittedName>
        <fullName evidence="2">Kinase</fullName>
    </submittedName>
</protein>
<sequence>MFNDFIRRHQLSASFATVAEQYYLPLAHRITQQVEHCQQPYFVAINGCQGSGKSTLADYLASYLREQCQLNVAVLSLDDFYLSSEQRKQLALKVHPLFATRGVPGTHNVQLLQQVLNKLKQGETNFCLPRFNKATDEPEHITNWSYISEPADLVIVEGWCLGAVSVEPSSLHLPVNELEQKQDPKARWRSYSNEVLACDYQPLYSLFDYWLLLKAPSFTCVYQWRLEQEQKLARQNKLAEHKIMSEAEIGHFIQHFQRLTMTCLQQLPTKVDCQMLLNSERDIERVIYKTSS</sequence>
<feature type="domain" description="Phosphoribulokinase/uridine kinase" evidence="1">
    <location>
        <begin position="43"/>
        <end position="158"/>
    </location>
</feature>
<dbReference type="Proteomes" id="UP001157186">
    <property type="component" value="Unassembled WGS sequence"/>
</dbReference>
<dbReference type="Pfam" id="PF00485">
    <property type="entry name" value="PRK"/>
    <property type="match status" value="1"/>
</dbReference>
<evidence type="ECO:0000313" key="2">
    <source>
        <dbReference type="EMBL" id="GLX78236.1"/>
    </source>
</evidence>
<dbReference type="InterPro" id="IPR027417">
    <property type="entry name" value="P-loop_NTPase"/>
</dbReference>
<keyword evidence="3" id="KW-1185">Reference proteome</keyword>
<comment type="caution">
    <text evidence="2">The sequence shown here is derived from an EMBL/GenBank/DDBJ whole genome shotgun (WGS) entry which is preliminary data.</text>
</comment>
<name>A0ABQ6GQR6_9GAMM</name>
<dbReference type="Gene3D" id="3.40.50.300">
    <property type="entry name" value="P-loop containing nucleotide triphosphate hydrolases"/>
    <property type="match status" value="1"/>
</dbReference>
<dbReference type="SUPFAM" id="SSF52540">
    <property type="entry name" value="P-loop containing nucleoside triphosphate hydrolases"/>
    <property type="match status" value="1"/>
</dbReference>
<organism evidence="2 3">
    <name type="scientific">Thalassotalea insulae</name>
    <dbReference type="NCBI Taxonomy" id="2056778"/>
    <lineage>
        <taxon>Bacteria</taxon>
        <taxon>Pseudomonadati</taxon>
        <taxon>Pseudomonadota</taxon>
        <taxon>Gammaproteobacteria</taxon>
        <taxon>Alteromonadales</taxon>
        <taxon>Colwelliaceae</taxon>
        <taxon>Thalassotalea</taxon>
    </lineage>
</organism>
<keyword evidence="2" id="KW-0418">Kinase</keyword>
<dbReference type="GO" id="GO:0016301">
    <property type="term" value="F:kinase activity"/>
    <property type="evidence" value="ECO:0007669"/>
    <property type="project" value="UniProtKB-KW"/>
</dbReference>
<evidence type="ECO:0000313" key="3">
    <source>
        <dbReference type="Proteomes" id="UP001157186"/>
    </source>
</evidence>
<keyword evidence="2" id="KW-0808">Transferase</keyword>
<dbReference type="EMBL" id="BSST01000001">
    <property type="protein sequence ID" value="GLX78236.1"/>
    <property type="molecule type" value="Genomic_DNA"/>
</dbReference>
<accession>A0ABQ6GQR6</accession>
<gene>
    <name evidence="2" type="ORF">tinsulaeT_15760</name>
</gene>
<evidence type="ECO:0000259" key="1">
    <source>
        <dbReference type="Pfam" id="PF00485"/>
    </source>
</evidence>
<dbReference type="InterPro" id="IPR006083">
    <property type="entry name" value="PRK/URK"/>
</dbReference>
<dbReference type="PANTHER" id="PTHR10285">
    <property type="entry name" value="URIDINE KINASE"/>
    <property type="match status" value="1"/>
</dbReference>
<reference evidence="2 3" key="1">
    <citation type="submission" date="2023-03" db="EMBL/GenBank/DDBJ databases">
        <title>Draft genome sequence of Thalassotalea insulae KCTC 62186T.</title>
        <authorList>
            <person name="Sawabe T."/>
        </authorList>
    </citation>
    <scope>NUCLEOTIDE SEQUENCE [LARGE SCALE GENOMIC DNA]</scope>
    <source>
        <strain evidence="2 3">KCTC 62186</strain>
    </source>
</reference>
<dbReference type="RefSeq" id="WP_284244123.1">
    <property type="nucleotide sequence ID" value="NZ_BSST01000001.1"/>
</dbReference>